<evidence type="ECO:0000256" key="2">
    <source>
        <dbReference type="SAM" id="SignalP"/>
    </source>
</evidence>
<proteinExistence type="predicted"/>
<comment type="caution">
    <text evidence="4">The sequence shown here is derived from an EMBL/GenBank/DDBJ whole genome shotgun (WGS) entry which is preliminary data.</text>
</comment>
<dbReference type="PANTHER" id="PTHR34216:SF11">
    <property type="entry name" value="CHITOOLIGOSACCHARIDE DEACETYLASE"/>
    <property type="match status" value="1"/>
</dbReference>
<dbReference type="AlphaFoldDB" id="A0A7X1TRN5"/>
<name>A0A7X1TRN5_9DEIO</name>
<dbReference type="InterPro" id="IPR011330">
    <property type="entry name" value="Glyco_hydro/deAcase_b/a-brl"/>
</dbReference>
<dbReference type="Gene3D" id="3.20.20.370">
    <property type="entry name" value="Glycoside hydrolase/deacetylase"/>
    <property type="match status" value="1"/>
</dbReference>
<reference evidence="4 5" key="1">
    <citation type="submission" date="2019-10" db="EMBL/GenBank/DDBJ databases">
        <title>Deinococcus sp. isolated from soil.</title>
        <authorList>
            <person name="Li Y."/>
            <person name="Wang J."/>
        </authorList>
    </citation>
    <scope>NUCLEOTIDE SEQUENCE [LARGE SCALE GENOMIC DNA]</scope>
    <source>
        <strain evidence="4 5">SDU3-2</strain>
    </source>
</reference>
<dbReference type="InterPro" id="IPR051398">
    <property type="entry name" value="Polysacch_Deacetylase"/>
</dbReference>
<evidence type="ECO:0000313" key="5">
    <source>
        <dbReference type="Proteomes" id="UP000484842"/>
    </source>
</evidence>
<dbReference type="PROSITE" id="PS51677">
    <property type="entry name" value="NODB"/>
    <property type="match status" value="1"/>
</dbReference>
<dbReference type="PANTHER" id="PTHR34216">
    <property type="match status" value="1"/>
</dbReference>
<dbReference type="GO" id="GO:0005975">
    <property type="term" value="P:carbohydrate metabolic process"/>
    <property type="evidence" value="ECO:0007669"/>
    <property type="project" value="InterPro"/>
</dbReference>
<dbReference type="Pfam" id="PF01522">
    <property type="entry name" value="Polysacc_deac_1"/>
    <property type="match status" value="1"/>
</dbReference>
<sequence>MRLFVLLLALACLVVLPQSRAGHVPLVYHQVGGGGGVTLGIDAATLRRRVETLRASGYLFVTSSEALKFPASARTASLRFDDGFESVYTQAFPVLRALGVTGTVYPIWERVGQPGYLTAAQLEELRGAGWEIGSHTRTHAALVDLTPASLTRELAWPGGTAPGGGPGSGCLAYPFYLQDARVRRHARASYACAVAGTFGVSGEAHALPGPLASPWDDWLLPWRAPLGADLRVPALLAGAGLGVLGTGDAPVAAPTLWNPAGHELLGSGAFSLSWEGGVRDTRFVWRQGDWVLGLNLLRGGASYSGASLAYHVGGPLTVAGGYGTAGPLGAVALALGGYGEVWTRALPGSLVLGAEVLPLDYLRLRAEYDVVTRRGRAEGVYALPLRPGEGRPLRALLGYDGAIYAGAALRLGAHTAALTTRLDRPVFGVRVQTVW</sequence>
<gene>
    <name evidence="4" type="ORF">F8S09_09510</name>
</gene>
<feature type="signal peptide" evidence="2">
    <location>
        <begin position="1"/>
        <end position="21"/>
    </location>
</feature>
<dbReference type="EMBL" id="WBSL01000003">
    <property type="protein sequence ID" value="MPY66925.1"/>
    <property type="molecule type" value="Genomic_DNA"/>
</dbReference>
<evidence type="ECO:0000256" key="1">
    <source>
        <dbReference type="ARBA" id="ARBA00022729"/>
    </source>
</evidence>
<keyword evidence="5" id="KW-1185">Reference proteome</keyword>
<evidence type="ECO:0000259" key="3">
    <source>
        <dbReference type="PROSITE" id="PS51677"/>
    </source>
</evidence>
<dbReference type="SUPFAM" id="SSF88713">
    <property type="entry name" value="Glycoside hydrolase/deacetylase"/>
    <property type="match status" value="1"/>
</dbReference>
<keyword evidence="1 2" id="KW-0732">Signal</keyword>
<dbReference type="Proteomes" id="UP000484842">
    <property type="component" value="Unassembled WGS sequence"/>
</dbReference>
<dbReference type="RefSeq" id="WP_152871243.1">
    <property type="nucleotide sequence ID" value="NZ_WBSL01000003.1"/>
</dbReference>
<dbReference type="GO" id="GO:0016810">
    <property type="term" value="F:hydrolase activity, acting on carbon-nitrogen (but not peptide) bonds"/>
    <property type="evidence" value="ECO:0007669"/>
    <property type="project" value="InterPro"/>
</dbReference>
<protein>
    <submittedName>
        <fullName evidence="4">Polysaccharide deacetylase family protein</fullName>
    </submittedName>
</protein>
<organism evidence="4 5">
    <name type="scientific">Deinococcus terrestris</name>
    <dbReference type="NCBI Taxonomy" id="2651870"/>
    <lineage>
        <taxon>Bacteria</taxon>
        <taxon>Thermotogati</taxon>
        <taxon>Deinococcota</taxon>
        <taxon>Deinococci</taxon>
        <taxon>Deinococcales</taxon>
        <taxon>Deinococcaceae</taxon>
        <taxon>Deinococcus</taxon>
    </lineage>
</organism>
<accession>A0A7X1TRN5</accession>
<evidence type="ECO:0000313" key="4">
    <source>
        <dbReference type="EMBL" id="MPY66925.1"/>
    </source>
</evidence>
<feature type="domain" description="NodB homology" evidence="3">
    <location>
        <begin position="74"/>
        <end position="156"/>
    </location>
</feature>
<dbReference type="InterPro" id="IPR002509">
    <property type="entry name" value="NODB_dom"/>
</dbReference>
<feature type="chain" id="PRO_5031407910" evidence="2">
    <location>
        <begin position="22"/>
        <end position="435"/>
    </location>
</feature>